<protein>
    <submittedName>
        <fullName evidence="1">Uncharacterized protein</fullName>
    </submittedName>
</protein>
<organism evidence="1 2">
    <name type="scientific">Bradyrhizobium zhanjiangense</name>
    <dbReference type="NCBI Taxonomy" id="1325107"/>
    <lineage>
        <taxon>Bacteria</taxon>
        <taxon>Pseudomonadati</taxon>
        <taxon>Pseudomonadota</taxon>
        <taxon>Alphaproteobacteria</taxon>
        <taxon>Hyphomicrobiales</taxon>
        <taxon>Nitrobacteraceae</taxon>
        <taxon>Bradyrhizobium</taxon>
    </lineage>
</organism>
<dbReference type="AlphaFoldDB" id="A0A4Q0Q830"/>
<proteinExistence type="predicted"/>
<name>A0A4Q0Q830_9BRAD</name>
<evidence type="ECO:0000313" key="1">
    <source>
        <dbReference type="EMBL" id="RXG85358.1"/>
    </source>
</evidence>
<dbReference type="Proteomes" id="UP000290174">
    <property type="component" value="Unassembled WGS sequence"/>
</dbReference>
<gene>
    <name evidence="1" type="ORF">EAS61_36530</name>
</gene>
<reference evidence="1 2" key="1">
    <citation type="submission" date="2018-11" db="EMBL/GenBank/DDBJ databases">
        <title>Bradyrhizobium sp. nov., isolated from effective nodules of peanut in China.</title>
        <authorList>
            <person name="Li Y."/>
        </authorList>
    </citation>
    <scope>NUCLEOTIDE SEQUENCE [LARGE SCALE GENOMIC DNA]</scope>
    <source>
        <strain evidence="1 2">CCBAU 51770</strain>
    </source>
</reference>
<sequence length="59" mass="6816">HSLLSYPRRGQFLVTLRGQFSMARDIREDKSVRLLSRNGLLFARPAQHLRGTRGVMMAF</sequence>
<comment type="caution">
    <text evidence="1">The sequence shown here is derived from an EMBL/GenBank/DDBJ whole genome shotgun (WGS) entry which is preliminary data.</text>
</comment>
<accession>A0A4Q0Q830</accession>
<dbReference type="EMBL" id="RKMK01000059">
    <property type="protein sequence ID" value="RXG85358.1"/>
    <property type="molecule type" value="Genomic_DNA"/>
</dbReference>
<evidence type="ECO:0000313" key="2">
    <source>
        <dbReference type="Proteomes" id="UP000290174"/>
    </source>
</evidence>
<feature type="non-terminal residue" evidence="1">
    <location>
        <position position="1"/>
    </location>
</feature>